<proteinExistence type="predicted"/>
<accession>A0ABN3U3V1</accession>
<gene>
    <name evidence="1" type="ORF">GCM10010315_53430</name>
</gene>
<comment type="caution">
    <text evidence="1">The sequence shown here is derived from an EMBL/GenBank/DDBJ whole genome shotgun (WGS) entry which is preliminary data.</text>
</comment>
<protein>
    <submittedName>
        <fullName evidence="1">Uncharacterized protein</fullName>
    </submittedName>
</protein>
<keyword evidence="2" id="KW-1185">Reference proteome</keyword>
<reference evidence="1 2" key="1">
    <citation type="journal article" date="2019" name="Int. J. Syst. Evol. Microbiol.">
        <title>The Global Catalogue of Microorganisms (GCM) 10K type strain sequencing project: providing services to taxonomists for standard genome sequencing and annotation.</title>
        <authorList>
            <consortium name="The Broad Institute Genomics Platform"/>
            <consortium name="The Broad Institute Genome Sequencing Center for Infectious Disease"/>
            <person name="Wu L."/>
            <person name="Ma J."/>
        </authorList>
    </citation>
    <scope>NUCLEOTIDE SEQUENCE [LARGE SCALE GENOMIC DNA]</scope>
    <source>
        <strain evidence="1 2">JCM 4542</strain>
    </source>
</reference>
<organism evidence="1 2">
    <name type="scientific">Streptomyces luteosporeus</name>
    <dbReference type="NCBI Taxonomy" id="173856"/>
    <lineage>
        <taxon>Bacteria</taxon>
        <taxon>Bacillati</taxon>
        <taxon>Actinomycetota</taxon>
        <taxon>Actinomycetes</taxon>
        <taxon>Kitasatosporales</taxon>
        <taxon>Streptomycetaceae</taxon>
        <taxon>Streptomyces</taxon>
    </lineage>
</organism>
<sequence length="100" mass="11286">MSTPHSWTIDSIGHALPHPELRATFLREVTFTDVRELPGVIERWVAFIEDFEAERPRLEQLRALVHDNGRLPATYTAGLVEISPEELRAATGRRGRRGAA</sequence>
<evidence type="ECO:0000313" key="2">
    <source>
        <dbReference type="Proteomes" id="UP001500886"/>
    </source>
</evidence>
<dbReference type="EMBL" id="BAAASL010000025">
    <property type="protein sequence ID" value="GAA2724209.1"/>
    <property type="molecule type" value="Genomic_DNA"/>
</dbReference>
<evidence type="ECO:0000313" key="1">
    <source>
        <dbReference type="EMBL" id="GAA2724209.1"/>
    </source>
</evidence>
<dbReference type="RefSeq" id="WP_344438790.1">
    <property type="nucleotide sequence ID" value="NZ_BAAASL010000025.1"/>
</dbReference>
<name>A0ABN3U3V1_9ACTN</name>
<dbReference type="Proteomes" id="UP001500886">
    <property type="component" value="Unassembled WGS sequence"/>
</dbReference>